<dbReference type="Gene3D" id="3.40.50.150">
    <property type="entry name" value="Vaccinia Virus protein VP39"/>
    <property type="match status" value="1"/>
</dbReference>
<accession>A0A918QRW2</accession>
<protein>
    <recommendedName>
        <fullName evidence="3">Methyltransferase type 12</fullName>
    </recommendedName>
</protein>
<dbReference type="SUPFAM" id="SSF53335">
    <property type="entry name" value="S-adenosyl-L-methionine-dependent methyltransferases"/>
    <property type="match status" value="1"/>
</dbReference>
<organism evidence="1 2">
    <name type="scientific">Streptomyces echinoruber</name>
    <dbReference type="NCBI Taxonomy" id="68898"/>
    <lineage>
        <taxon>Bacteria</taxon>
        <taxon>Bacillati</taxon>
        <taxon>Actinomycetota</taxon>
        <taxon>Actinomycetes</taxon>
        <taxon>Kitasatosporales</taxon>
        <taxon>Streptomycetaceae</taxon>
        <taxon>Streptomyces</taxon>
    </lineage>
</organism>
<sequence length="392" mass="42218">MRACVVAVRPRAPGAVSMPPSPLAPPISPLRRAARAAELARGADHFHEPRREDCPWCGSRRLRTRLRTPDLLRRGPGVFVLDECRDCAHTFQNPRLTAEGRAFYDCSGCSGCYDGSGCFAPEAHGAVTGVLDRLTARVLAARATRRRLRAAARALPGRGEPESWLDVGTGDAGFPLVARQVFPYTSFDGLDATPRVVRARDAGRVEEAHVGRLTDPALTARLRARYDVVSMFHHLPRTPDPRAELRAALAVLRPGGHLLIDLPDPRSAPARLLGRHWAGHGQPHHLHLPRPANVRAELESHGCTILAAGRRAAHVPHDLSAAVLLALCGVLPAGDAPWRPAPPTLLRRGVRAAVTYAALPVLAAALTLDHLLAPVARGTCLANGYRIIARTP</sequence>
<dbReference type="Pfam" id="PF13489">
    <property type="entry name" value="Methyltransf_23"/>
    <property type="match status" value="1"/>
</dbReference>
<dbReference type="InterPro" id="IPR029063">
    <property type="entry name" value="SAM-dependent_MTases_sf"/>
</dbReference>
<evidence type="ECO:0000313" key="2">
    <source>
        <dbReference type="Proteomes" id="UP000623010"/>
    </source>
</evidence>
<reference evidence="1" key="2">
    <citation type="submission" date="2020-09" db="EMBL/GenBank/DDBJ databases">
        <authorList>
            <person name="Sun Q."/>
            <person name="Ohkuma M."/>
        </authorList>
    </citation>
    <scope>NUCLEOTIDE SEQUENCE</scope>
    <source>
        <strain evidence="1">JCM 5016</strain>
    </source>
</reference>
<dbReference type="CDD" id="cd02440">
    <property type="entry name" value="AdoMet_MTases"/>
    <property type="match status" value="1"/>
</dbReference>
<reference evidence="1" key="1">
    <citation type="journal article" date="2014" name="Int. J. Syst. Evol. Microbiol.">
        <title>Complete genome sequence of Corynebacterium casei LMG S-19264T (=DSM 44701T), isolated from a smear-ripened cheese.</title>
        <authorList>
            <consortium name="US DOE Joint Genome Institute (JGI-PGF)"/>
            <person name="Walter F."/>
            <person name="Albersmeier A."/>
            <person name="Kalinowski J."/>
            <person name="Ruckert C."/>
        </authorList>
    </citation>
    <scope>NUCLEOTIDE SEQUENCE</scope>
    <source>
        <strain evidence="1">JCM 5016</strain>
    </source>
</reference>
<evidence type="ECO:0008006" key="3">
    <source>
        <dbReference type="Google" id="ProtNLM"/>
    </source>
</evidence>
<gene>
    <name evidence="1" type="ORF">GCM10010389_04320</name>
</gene>
<keyword evidence="2" id="KW-1185">Reference proteome</keyword>
<name>A0A918QRW2_9ACTN</name>
<proteinExistence type="predicted"/>
<dbReference type="AlphaFoldDB" id="A0A918QRW2"/>
<dbReference type="EMBL" id="BMWH01000001">
    <property type="protein sequence ID" value="GGZ70049.1"/>
    <property type="molecule type" value="Genomic_DNA"/>
</dbReference>
<dbReference type="Proteomes" id="UP000623010">
    <property type="component" value="Unassembled WGS sequence"/>
</dbReference>
<evidence type="ECO:0000313" key="1">
    <source>
        <dbReference type="EMBL" id="GGZ70049.1"/>
    </source>
</evidence>
<comment type="caution">
    <text evidence="1">The sequence shown here is derived from an EMBL/GenBank/DDBJ whole genome shotgun (WGS) entry which is preliminary data.</text>
</comment>